<dbReference type="Pfam" id="PF12705">
    <property type="entry name" value="PDDEXK_1"/>
    <property type="match status" value="1"/>
</dbReference>
<feature type="domain" description="PD-(D/E)XK endonuclease-like" evidence="1">
    <location>
        <begin position="713"/>
        <end position="955"/>
    </location>
</feature>
<accession>A0A963YQJ7</accession>
<sequence>MKPLGLWSIPSGQPFLDALAERWLRDHGSAPLAQGLILLPTRRAARALTEAFLRATDGKPLLLPRISAIGASDEVPLALGPAALALPPAMPEAQRLATLSRLIIALEQASGALSPSLDATWRLARELASLMDEAERAEVPLAEALRASVPEELAAHWQKTLTFLAIATDQWPRILNELQLIDPVARQVRLLHAQAKAWEETPPDYPVWIAGLTTARPSIAHVAQVVAKLPQGAVILQGLDHGMADDVWKSLQPSHPQAGLQRLIAAMGARREDVQPWDDSAAPGPSRSDLLERALLPAEALGAWREPTPLALDGLYRLSPSDQQQEAIAIAALLRDTLATPSARAVLITPDRQLAARVAVELRRFGVIADDSAGEALGETPAGTFLRLIARAVADRLAPVPLLAVLKHPLTAAGLSLSACRAGARALETDCLRGPRPAAGLTGLRDALDKTRGGPSPRSVDLLAQLEPALLPLLRLTDGYTAQPASALLRALTATAEALATTATDAGAGRLWAGEEGEALATAIAEALPALDTLPDISPSVLPGLLEALLEGKVVRSRRAIRGLEGAKIHPRVSIWGLLEARLQSAEVVVLGGLVEGVWPPAPDPGPWLSRRMRAEAGLPSPEEEIGQAAHDFLVGACAAPTVILSAPSRVGGAPAVPARWLKRLEAMLAGQSRQLPAHPALTWAQALDQPGAAPEPARPPAPKPAVALRPRSLSITEIETWLADPYAIYARHVLQLKELDPLDQATDAADYGRLVHAGVQHFLTEAGAEWRSDSPHRLRIAMERALGEARLRPALANWWRPRLARIADWIAEVETARRAGLSLTKIGTEVSGRWTLSGPAGSFTLKGRADRIEKRADGSLTLIDYKTGTVPSDKRVREGHAPQLPLEAAMAASGAFGEDYAGPTAEMSYWRLRGGAEPGAVITPIESLTELADLAAQSADSLRALIAAFDDEAKPYLARPHPGRAARDSAYGRLARLAEWAGGGDEGSP</sequence>
<gene>
    <name evidence="2" type="primary">addB</name>
    <name evidence="2" type="ORF">ASILVAE211_07235</name>
</gene>
<dbReference type="InterPro" id="IPR011604">
    <property type="entry name" value="PDDEXK-like_dom_sf"/>
</dbReference>
<dbReference type="InterPro" id="IPR027417">
    <property type="entry name" value="P-loop_NTPase"/>
</dbReference>
<proteinExistence type="predicted"/>
<reference evidence="2" key="1">
    <citation type="journal article" date="2021" name="Microorganisms">
        <title>Acidisoma silvae sp. nov. and Acidisomacellulosilytica sp. nov., Two Acidophilic Bacteria Isolated from Decaying Wood, Hydrolyzing Cellulose and Producing Poly-3-hydroxybutyrate.</title>
        <authorList>
            <person name="Mieszkin S."/>
            <person name="Pouder E."/>
            <person name="Uroz S."/>
            <person name="Simon-Colin C."/>
            <person name="Alain K."/>
        </authorList>
    </citation>
    <scope>NUCLEOTIDE SEQUENCE</scope>
    <source>
        <strain evidence="2">HW T2.11</strain>
    </source>
</reference>
<comment type="caution">
    <text evidence="2">The sequence shown here is derived from an EMBL/GenBank/DDBJ whole genome shotgun (WGS) entry which is preliminary data.</text>
</comment>
<protein>
    <submittedName>
        <fullName evidence="2">Double-strand break repair protein AddB</fullName>
    </submittedName>
</protein>
<reference evidence="2" key="2">
    <citation type="submission" date="2021-01" db="EMBL/GenBank/DDBJ databases">
        <authorList>
            <person name="Mieszkin S."/>
            <person name="Pouder E."/>
            <person name="Alain K."/>
        </authorList>
    </citation>
    <scope>NUCLEOTIDE SEQUENCE</scope>
    <source>
        <strain evidence="2">HW T2.11</strain>
    </source>
</reference>
<name>A0A963YQJ7_9PROT</name>
<dbReference type="NCBIfam" id="TIGR02786">
    <property type="entry name" value="addB_alphas"/>
    <property type="match status" value="1"/>
</dbReference>
<evidence type="ECO:0000313" key="2">
    <source>
        <dbReference type="EMBL" id="MCB8874971.1"/>
    </source>
</evidence>
<dbReference type="Gene3D" id="3.90.320.10">
    <property type="match status" value="1"/>
</dbReference>
<dbReference type="InterPro" id="IPR014153">
    <property type="entry name" value="Ds_break_AddB"/>
</dbReference>
<evidence type="ECO:0000313" key="3">
    <source>
        <dbReference type="Proteomes" id="UP000708298"/>
    </source>
</evidence>
<evidence type="ECO:0000259" key="1">
    <source>
        <dbReference type="Pfam" id="PF12705"/>
    </source>
</evidence>
<dbReference type="EMBL" id="JAESVB010000002">
    <property type="protein sequence ID" value="MCB8874971.1"/>
    <property type="molecule type" value="Genomic_DNA"/>
</dbReference>
<dbReference type="InterPro" id="IPR038726">
    <property type="entry name" value="PDDEXK_AddAB-type"/>
</dbReference>
<dbReference type="SUPFAM" id="SSF52540">
    <property type="entry name" value="P-loop containing nucleoside triphosphate hydrolases"/>
    <property type="match status" value="1"/>
</dbReference>
<dbReference type="RefSeq" id="WP_227320621.1">
    <property type="nucleotide sequence ID" value="NZ_JAESVB010000002.1"/>
</dbReference>
<keyword evidence="3" id="KW-1185">Reference proteome</keyword>
<dbReference type="AlphaFoldDB" id="A0A963YQJ7"/>
<organism evidence="2 3">
    <name type="scientific">Acidisoma silvae</name>
    <dbReference type="NCBI Taxonomy" id="2802396"/>
    <lineage>
        <taxon>Bacteria</taxon>
        <taxon>Pseudomonadati</taxon>
        <taxon>Pseudomonadota</taxon>
        <taxon>Alphaproteobacteria</taxon>
        <taxon>Acetobacterales</taxon>
        <taxon>Acidocellaceae</taxon>
        <taxon>Acidisoma</taxon>
    </lineage>
</organism>
<dbReference type="Proteomes" id="UP000708298">
    <property type="component" value="Unassembled WGS sequence"/>
</dbReference>